<gene>
    <name evidence="5" type="ORF">J7T54_000469</name>
</gene>
<dbReference type="GeneID" id="75826988"/>
<feature type="domain" description="GST N-terminal" evidence="3">
    <location>
        <begin position="1"/>
        <end position="87"/>
    </location>
</feature>
<dbReference type="EMBL" id="JAGIXG020000048">
    <property type="protein sequence ID" value="KAI6779371.1"/>
    <property type="molecule type" value="Genomic_DNA"/>
</dbReference>
<evidence type="ECO:0000313" key="5">
    <source>
        <dbReference type="EMBL" id="KAI6779371.1"/>
    </source>
</evidence>
<dbReference type="PANTHER" id="PTHR44051">
    <property type="entry name" value="GLUTATHIONE S-TRANSFERASE-RELATED"/>
    <property type="match status" value="1"/>
</dbReference>
<dbReference type="Pfam" id="PF02798">
    <property type="entry name" value="GST_N"/>
    <property type="match status" value="1"/>
</dbReference>
<dbReference type="PROSITE" id="PS50405">
    <property type="entry name" value="GST_CTER"/>
    <property type="match status" value="1"/>
</dbReference>
<dbReference type="OrthoDB" id="2309723at2759"/>
<evidence type="ECO:0000256" key="2">
    <source>
        <dbReference type="RuleBase" id="RU003494"/>
    </source>
</evidence>
<dbReference type="PANTHER" id="PTHR44051:SF8">
    <property type="entry name" value="GLUTATHIONE S-TRANSFERASE GSTA"/>
    <property type="match status" value="1"/>
</dbReference>
<evidence type="ECO:0000259" key="3">
    <source>
        <dbReference type="PROSITE" id="PS50404"/>
    </source>
</evidence>
<dbReference type="InterPro" id="IPR036282">
    <property type="entry name" value="Glutathione-S-Trfase_C_sf"/>
</dbReference>
<dbReference type="Pfam" id="PF00043">
    <property type="entry name" value="GST_C"/>
    <property type="match status" value="1"/>
</dbReference>
<dbReference type="Gene3D" id="1.20.1050.10">
    <property type="match status" value="1"/>
</dbReference>
<comment type="similarity">
    <text evidence="1 2">Belongs to the GST superfamily.</text>
</comment>
<dbReference type="RefSeq" id="XP_051360227.1">
    <property type="nucleotide sequence ID" value="XM_051508759.1"/>
</dbReference>
<dbReference type="Proteomes" id="UP001055219">
    <property type="component" value="Unassembled WGS sequence"/>
</dbReference>
<dbReference type="InterPro" id="IPR040079">
    <property type="entry name" value="Glutathione_S-Trfase"/>
</dbReference>
<dbReference type="SFLD" id="SFLDS00019">
    <property type="entry name" value="Glutathione_Transferase_(cytos"/>
    <property type="match status" value="1"/>
</dbReference>
<evidence type="ECO:0000313" key="6">
    <source>
        <dbReference type="Proteomes" id="UP001055219"/>
    </source>
</evidence>
<proteinExistence type="inferred from homology"/>
<evidence type="ECO:0000259" key="4">
    <source>
        <dbReference type="PROSITE" id="PS50405"/>
    </source>
</evidence>
<evidence type="ECO:0008006" key="7">
    <source>
        <dbReference type="Google" id="ProtNLM"/>
    </source>
</evidence>
<reference evidence="5" key="2">
    <citation type="submission" date="2022-07" db="EMBL/GenBank/DDBJ databases">
        <authorList>
            <person name="Goncalves M.F.M."/>
            <person name="Hilario S."/>
            <person name="Van De Peer Y."/>
            <person name="Esteves A.C."/>
            <person name="Alves A."/>
        </authorList>
    </citation>
    <scope>NUCLEOTIDE SEQUENCE</scope>
    <source>
        <strain evidence="5">MUM 19.33</strain>
    </source>
</reference>
<dbReference type="InterPro" id="IPR004045">
    <property type="entry name" value="Glutathione_S-Trfase_N"/>
</dbReference>
<name>A0A9P9XXB5_9HYPO</name>
<feature type="domain" description="GST C-terminal" evidence="4">
    <location>
        <begin position="78"/>
        <end position="210"/>
    </location>
</feature>
<organism evidence="5 6">
    <name type="scientific">Emericellopsis cladophorae</name>
    <dbReference type="NCBI Taxonomy" id="2686198"/>
    <lineage>
        <taxon>Eukaryota</taxon>
        <taxon>Fungi</taxon>
        <taxon>Dikarya</taxon>
        <taxon>Ascomycota</taxon>
        <taxon>Pezizomycotina</taxon>
        <taxon>Sordariomycetes</taxon>
        <taxon>Hypocreomycetidae</taxon>
        <taxon>Hypocreales</taxon>
        <taxon>Bionectriaceae</taxon>
        <taxon>Emericellopsis</taxon>
    </lineage>
</organism>
<comment type="caution">
    <text evidence="5">The sequence shown here is derived from an EMBL/GenBank/DDBJ whole genome shotgun (WGS) entry which is preliminary data.</text>
</comment>
<dbReference type="SUPFAM" id="SSF47616">
    <property type="entry name" value="GST C-terminal domain-like"/>
    <property type="match status" value="1"/>
</dbReference>
<reference evidence="5" key="1">
    <citation type="journal article" date="2021" name="J Fungi (Basel)">
        <title>Genomic and Metabolomic Analyses of the Marine Fungus Emericellopsis cladophorae: Insights into Saltwater Adaptability Mechanisms and Its Biosynthetic Potential.</title>
        <authorList>
            <person name="Goncalves M.F.M."/>
            <person name="Hilario S."/>
            <person name="Van de Peer Y."/>
            <person name="Esteves A.C."/>
            <person name="Alves A."/>
        </authorList>
    </citation>
    <scope>NUCLEOTIDE SEQUENCE</scope>
    <source>
        <strain evidence="5">MUM 19.33</strain>
    </source>
</reference>
<dbReference type="AlphaFoldDB" id="A0A9P9XXB5"/>
<keyword evidence="6" id="KW-1185">Reference proteome</keyword>
<dbReference type="PROSITE" id="PS50404">
    <property type="entry name" value="GST_NTER"/>
    <property type="match status" value="1"/>
</dbReference>
<sequence>MPLKFYYSPMSSADVTRAVIAELEHGQSEPLAETVNVKITEGEAKTETFLSKVNPNGLVPVIVHDGVTIWESAAITIYLGETFGVDRKVEGVRTPLFPEAGTLRGEAMKWIVWPNLHLAAHTLPLHDGQPPEIKALESRSRADITKSLCVLNGALEGRDYLLGSEYTLADTHVWSFVGYMTMCKFELSKTPNVEAWFKRVSSRPQLKALK</sequence>
<accession>A0A9P9XXB5</accession>
<protein>
    <recommendedName>
        <fullName evidence="7">Glutathione S-transferase</fullName>
    </recommendedName>
</protein>
<dbReference type="Gene3D" id="3.40.30.10">
    <property type="entry name" value="Glutaredoxin"/>
    <property type="match status" value="1"/>
</dbReference>
<evidence type="ECO:0000256" key="1">
    <source>
        <dbReference type="ARBA" id="ARBA00007409"/>
    </source>
</evidence>
<dbReference type="InterPro" id="IPR004046">
    <property type="entry name" value="GST_C"/>
</dbReference>
<dbReference type="SFLD" id="SFLDG00358">
    <property type="entry name" value="Main_(cytGST)"/>
    <property type="match status" value="1"/>
</dbReference>
<dbReference type="InterPro" id="IPR010987">
    <property type="entry name" value="Glutathione-S-Trfase_C-like"/>
</dbReference>
<dbReference type="InterPro" id="IPR036249">
    <property type="entry name" value="Thioredoxin-like_sf"/>
</dbReference>
<dbReference type="SUPFAM" id="SSF52833">
    <property type="entry name" value="Thioredoxin-like"/>
    <property type="match status" value="1"/>
</dbReference>